<dbReference type="InterPro" id="IPR027417">
    <property type="entry name" value="P-loop_NTPase"/>
</dbReference>
<evidence type="ECO:0000256" key="6">
    <source>
        <dbReference type="SAM" id="MobiDB-lite"/>
    </source>
</evidence>
<accession>A0AAU8B3M7</accession>
<reference evidence="9" key="1">
    <citation type="submission" date="2024-03" db="EMBL/GenBank/DDBJ databases">
        <title>Diverse circular DNA viruses in blood, oral, and fecal samples of captive lemurs.</title>
        <authorList>
            <person name="Paietta E.N."/>
            <person name="Kraberger S."/>
            <person name="Lund M.C."/>
            <person name="Custer J.M."/>
            <person name="Vargas K.M."/>
            <person name="Ehmke E.E."/>
            <person name="Yoder A.D."/>
            <person name="Varsani A."/>
        </authorList>
    </citation>
    <scope>NUCLEOTIDE SEQUENCE</scope>
    <source>
        <strain evidence="9">Duke_24SS_14</strain>
    </source>
</reference>
<dbReference type="GO" id="GO:0033644">
    <property type="term" value="C:host cell membrane"/>
    <property type="evidence" value="ECO:0007669"/>
    <property type="project" value="UniProtKB-SubCell"/>
</dbReference>
<dbReference type="Pfam" id="PF05707">
    <property type="entry name" value="Zot"/>
    <property type="match status" value="1"/>
</dbReference>
<evidence type="ECO:0000256" key="3">
    <source>
        <dbReference type="ARBA" id="ARBA00022870"/>
    </source>
</evidence>
<evidence type="ECO:0000313" key="9">
    <source>
        <dbReference type="EMBL" id="XCD05925.1"/>
    </source>
</evidence>
<dbReference type="EMBL" id="PP511610">
    <property type="protein sequence ID" value="XCD05925.1"/>
    <property type="molecule type" value="Genomic_DNA"/>
</dbReference>
<name>A0AAU8B3M7_9VIRU</name>
<protein>
    <submittedName>
        <fullName evidence="9">ZOT protein</fullName>
    </submittedName>
</protein>
<evidence type="ECO:0000256" key="2">
    <source>
        <dbReference type="ARBA" id="ARBA00022692"/>
    </source>
</evidence>
<evidence type="ECO:0000259" key="8">
    <source>
        <dbReference type="Pfam" id="PF05707"/>
    </source>
</evidence>
<keyword evidence="5 7" id="KW-0472">Membrane</keyword>
<feature type="region of interest" description="Disordered" evidence="6">
    <location>
        <begin position="343"/>
        <end position="393"/>
    </location>
</feature>
<dbReference type="Gene3D" id="3.40.50.300">
    <property type="entry name" value="P-loop containing nucleotide triphosphate hydrolases"/>
    <property type="match status" value="1"/>
</dbReference>
<organism evidence="9">
    <name type="scientific">Dulem virus 63</name>
    <dbReference type="NCBI Taxonomy" id="3145774"/>
    <lineage>
        <taxon>Viruses</taxon>
        <taxon>Monodnaviria</taxon>
        <taxon>Loebvirae</taxon>
        <taxon>Hofneiviricota</taxon>
        <taxon>Faserviricetes</taxon>
        <taxon>Tubulavirales</taxon>
        <taxon>Inoviridae</taxon>
        <taxon>Inovirus</taxon>
    </lineage>
</organism>
<feature type="compositionally biased region" description="Polar residues" evidence="6">
    <location>
        <begin position="350"/>
        <end position="393"/>
    </location>
</feature>
<evidence type="ECO:0000256" key="4">
    <source>
        <dbReference type="ARBA" id="ARBA00022989"/>
    </source>
</evidence>
<evidence type="ECO:0000256" key="5">
    <source>
        <dbReference type="ARBA" id="ARBA00023136"/>
    </source>
</evidence>
<feature type="domain" description="Zona occludens toxin N-terminal" evidence="8">
    <location>
        <begin position="55"/>
        <end position="181"/>
    </location>
</feature>
<evidence type="ECO:0000256" key="7">
    <source>
        <dbReference type="SAM" id="Phobius"/>
    </source>
</evidence>
<keyword evidence="2 7" id="KW-0812">Transmembrane</keyword>
<evidence type="ECO:0000256" key="1">
    <source>
        <dbReference type="ARBA" id="ARBA00004379"/>
    </source>
</evidence>
<dbReference type="InterPro" id="IPR008900">
    <property type="entry name" value="Zot_N"/>
</dbReference>
<sequence>MAVYLITGKPGSFKSAFVMDIALQHIEEGRLVYFCNYRGLKAEKYGLNVLEHPNQWVEQEYQPGTVFIVDELQEFTREVPTNAKSEELPKWFTLLEKHRHLGYDFYVITQHPMFIHTHIRRVLEKHYHMQRAEGLPFANRREWQQICNEPENIDNASIKKGCTVSIYKPPKKVFDYYESTKEDTHKLRIPKKLIKYIIMLCIAIGIILYLGTPVFKKYILNNGSSQPKTETTTPNASNAPQSANNPYDGMVVLDQEKITLKEKILTLQQEINTMKEQQTQSQIIDYDPNHPLQDLDYSYTAVSKPHLAGCIKTNAQCECFTQQGSKLKVSQADCKAIIKDGLPFNPLKPQPQQNPSQNMRYNQSNATTPLTQQHAQQNTPLSNANHASSVSTTDENISVIPANYY</sequence>
<feature type="region of interest" description="Disordered" evidence="6">
    <location>
        <begin position="225"/>
        <end position="246"/>
    </location>
</feature>
<feature type="compositionally biased region" description="Low complexity" evidence="6">
    <location>
        <begin position="234"/>
        <end position="246"/>
    </location>
</feature>
<comment type="subcellular location">
    <subcellularLocation>
        <location evidence="1">Host membrane</location>
        <topology evidence="1">Single-pass membrane protein</topology>
    </subcellularLocation>
</comment>
<proteinExistence type="predicted"/>
<keyword evidence="3" id="KW-1043">Host membrane</keyword>
<feature type="transmembrane region" description="Helical" evidence="7">
    <location>
        <begin position="193"/>
        <end position="211"/>
    </location>
</feature>
<keyword evidence="4 7" id="KW-1133">Transmembrane helix</keyword>